<keyword evidence="2" id="KW-0472">Membrane</keyword>
<reference evidence="3 4" key="1">
    <citation type="submission" date="2015-07" db="EMBL/GenBank/DDBJ databases">
        <title>Genome sequence of Leptolinea tardivitalis DSM 16556.</title>
        <authorList>
            <person name="Hemp J."/>
            <person name="Ward L.M."/>
            <person name="Pace L.A."/>
            <person name="Fischer W.W."/>
        </authorList>
    </citation>
    <scope>NUCLEOTIDE SEQUENCE [LARGE SCALE GENOMIC DNA]</scope>
    <source>
        <strain evidence="3 4">YMTK-2</strain>
    </source>
</reference>
<name>A0A0P6XD04_9CHLR</name>
<accession>A0A0P6XD04</accession>
<keyword evidence="4" id="KW-1185">Reference proteome</keyword>
<dbReference type="InterPro" id="IPR015943">
    <property type="entry name" value="WD40/YVTN_repeat-like_dom_sf"/>
</dbReference>
<dbReference type="InterPro" id="IPR011110">
    <property type="entry name" value="Reg_prop"/>
</dbReference>
<proteinExistence type="predicted"/>
<organism evidence="3 4">
    <name type="scientific">Leptolinea tardivitalis</name>
    <dbReference type="NCBI Taxonomy" id="229920"/>
    <lineage>
        <taxon>Bacteria</taxon>
        <taxon>Bacillati</taxon>
        <taxon>Chloroflexota</taxon>
        <taxon>Anaerolineae</taxon>
        <taxon>Anaerolineales</taxon>
        <taxon>Anaerolineaceae</taxon>
        <taxon>Leptolinea</taxon>
    </lineage>
</organism>
<keyword evidence="2" id="KW-0812">Transmembrane</keyword>
<feature type="transmembrane region" description="Helical" evidence="2">
    <location>
        <begin position="175"/>
        <end position="193"/>
    </location>
</feature>
<dbReference type="Proteomes" id="UP000050430">
    <property type="component" value="Unassembled WGS sequence"/>
</dbReference>
<protein>
    <recommendedName>
        <fullName evidence="5">Two component regulator three Y domain-containing protein</fullName>
    </recommendedName>
</protein>
<dbReference type="SUPFAM" id="SSF63829">
    <property type="entry name" value="Calcium-dependent phosphotriesterase"/>
    <property type="match status" value="1"/>
</dbReference>
<evidence type="ECO:0008006" key="5">
    <source>
        <dbReference type="Google" id="ProtNLM"/>
    </source>
</evidence>
<dbReference type="AlphaFoldDB" id="A0A0P6XD04"/>
<evidence type="ECO:0000256" key="1">
    <source>
        <dbReference type="SAM" id="MobiDB-lite"/>
    </source>
</evidence>
<feature type="compositionally biased region" description="Polar residues" evidence="1">
    <location>
        <begin position="153"/>
        <end position="164"/>
    </location>
</feature>
<dbReference type="Pfam" id="PF07494">
    <property type="entry name" value="Reg_prop"/>
    <property type="match status" value="2"/>
</dbReference>
<evidence type="ECO:0000313" key="3">
    <source>
        <dbReference type="EMBL" id="KPL72787.1"/>
    </source>
</evidence>
<dbReference type="OrthoDB" id="9807410at2"/>
<dbReference type="EMBL" id="LGCK01000007">
    <property type="protein sequence ID" value="KPL72787.1"/>
    <property type="molecule type" value="Genomic_DNA"/>
</dbReference>
<feature type="region of interest" description="Disordered" evidence="1">
    <location>
        <begin position="140"/>
        <end position="164"/>
    </location>
</feature>
<gene>
    <name evidence="3" type="ORF">ADM99_06880</name>
</gene>
<dbReference type="STRING" id="229920.ADM99_06880"/>
<keyword evidence="2" id="KW-1133">Transmembrane helix</keyword>
<sequence>MNDPTELPRSVINYDGVYSLLKNLDNDPVLENSAFKNLSLVKVCRRNNPLFSNSQAIRRVFTDVLNNLAAGSEKHQLYAYILKGRFWDNYSIVKMTTSGRLDQMAPRTFSNEQKKAITSFCETLTALEQQCIKDNPELDMIQSDDSTRDNSDVRTLQNTSGSDTKTIDHKGRNRLFIAIFSLLVIFSLINWFITRSTNLDKENLSVASLPATSTPEKGIGQQASTPELLTGNICKEKAAYPVNVADNQFIRSQGIIIFNKDTTPGIINNKVRTLQSVTKGVWLGYFGTEKDPSSGVGFYDRENKRLLDCSQTGITEGENINDIEIDRKGTVWIGMEKGGIASYNGSVWRLYKTEDGLPSNWIYGLYVDNQNNIWAATYKGIARFDGARWNLVYSVENNSLINDRTHIITMDSSSNIWVGYIENGVSVFHPSTGKWEHFTRESGDLSGNKIRNIVVQPGSSTSEDTIWIATLDNGISQFRSGKWTSFTEKNGLPSNEIRDIALDKYDRLWAATDKGVYIYTNGRWSQYDRVDTVYLTFGVDCKGKEGYCLNDEEVFTGTSNLGITHSRIPLPDEGLDVLRVCFITTEDHEVCPDLVRDEALNTVIVNYPQPLKPGDKFFMKAVVSPHNPYKLLESRGDMLIHVDADSSYLYGAFERIPVAGSIESGQEFAFIDTNNPFVAPVPEGSTRQTYFSTWRVWMQTRLIGPNIRVSFTVEKE</sequence>
<comment type="caution">
    <text evidence="3">The sequence shown here is derived from an EMBL/GenBank/DDBJ whole genome shotgun (WGS) entry which is preliminary data.</text>
</comment>
<evidence type="ECO:0000256" key="2">
    <source>
        <dbReference type="SAM" id="Phobius"/>
    </source>
</evidence>
<evidence type="ECO:0000313" key="4">
    <source>
        <dbReference type="Proteomes" id="UP000050430"/>
    </source>
</evidence>
<dbReference type="Gene3D" id="2.130.10.10">
    <property type="entry name" value="YVTN repeat-like/Quinoprotein amine dehydrogenase"/>
    <property type="match status" value="2"/>
</dbReference>
<dbReference type="RefSeq" id="WP_139044415.1">
    <property type="nucleotide sequence ID" value="NZ_BBYA01000008.1"/>
</dbReference>